<evidence type="ECO:0000256" key="1">
    <source>
        <dbReference type="SAM" id="Phobius"/>
    </source>
</evidence>
<keyword evidence="1" id="KW-0812">Transmembrane</keyword>
<dbReference type="Proteomes" id="UP001054945">
    <property type="component" value="Unassembled WGS sequence"/>
</dbReference>
<feature type="transmembrane region" description="Helical" evidence="1">
    <location>
        <begin position="88"/>
        <end position="108"/>
    </location>
</feature>
<sequence>MVYSTTFFTNEIISNKYCLTLSVLGLLFFFLTGYNTKIDGAFLGSTYSLGSSTAESNNLGIRQPLSPFPISLVLLKQFLQVLSPHNNYMFHSSFFWIWVSIAICIVSVTR</sequence>
<evidence type="ECO:0000313" key="2">
    <source>
        <dbReference type="EMBL" id="GIZ03424.1"/>
    </source>
</evidence>
<evidence type="ECO:0000313" key="3">
    <source>
        <dbReference type="Proteomes" id="UP001054945"/>
    </source>
</evidence>
<comment type="caution">
    <text evidence="2">The sequence shown here is derived from an EMBL/GenBank/DDBJ whole genome shotgun (WGS) entry which is preliminary data.</text>
</comment>
<name>A0AAV4Y938_CAEEX</name>
<keyword evidence="1" id="KW-0472">Membrane</keyword>
<keyword evidence="3" id="KW-1185">Reference proteome</keyword>
<keyword evidence="1" id="KW-1133">Transmembrane helix</keyword>
<organism evidence="2 3">
    <name type="scientific">Caerostris extrusa</name>
    <name type="common">Bark spider</name>
    <name type="synonym">Caerostris bankana</name>
    <dbReference type="NCBI Taxonomy" id="172846"/>
    <lineage>
        <taxon>Eukaryota</taxon>
        <taxon>Metazoa</taxon>
        <taxon>Ecdysozoa</taxon>
        <taxon>Arthropoda</taxon>
        <taxon>Chelicerata</taxon>
        <taxon>Arachnida</taxon>
        <taxon>Araneae</taxon>
        <taxon>Araneomorphae</taxon>
        <taxon>Entelegynae</taxon>
        <taxon>Araneoidea</taxon>
        <taxon>Araneidae</taxon>
        <taxon>Caerostris</taxon>
    </lineage>
</organism>
<dbReference type="AlphaFoldDB" id="A0AAV4Y938"/>
<protein>
    <submittedName>
        <fullName evidence="2">Uncharacterized protein</fullName>
    </submittedName>
</protein>
<reference evidence="2 3" key="1">
    <citation type="submission" date="2021-06" db="EMBL/GenBank/DDBJ databases">
        <title>Caerostris extrusa draft genome.</title>
        <authorList>
            <person name="Kono N."/>
            <person name="Arakawa K."/>
        </authorList>
    </citation>
    <scope>NUCLEOTIDE SEQUENCE [LARGE SCALE GENOMIC DNA]</scope>
</reference>
<accession>A0AAV4Y938</accession>
<proteinExistence type="predicted"/>
<gene>
    <name evidence="2" type="ORF">CEXT_115261</name>
</gene>
<feature type="transmembrane region" description="Helical" evidence="1">
    <location>
        <begin position="17"/>
        <end position="34"/>
    </location>
</feature>
<dbReference type="EMBL" id="BPLR01018945">
    <property type="protein sequence ID" value="GIZ03424.1"/>
    <property type="molecule type" value="Genomic_DNA"/>
</dbReference>